<evidence type="ECO:0000256" key="1">
    <source>
        <dbReference type="SAM" id="Phobius"/>
    </source>
</evidence>
<dbReference type="AlphaFoldDB" id="A0A6G0TTR6"/>
<evidence type="ECO:0000313" key="3">
    <source>
        <dbReference type="Proteomes" id="UP000475862"/>
    </source>
</evidence>
<keyword evidence="1" id="KW-1133">Transmembrane helix</keyword>
<protein>
    <submittedName>
        <fullName evidence="2">Uncharacterized protein</fullName>
    </submittedName>
</protein>
<feature type="transmembrane region" description="Helical" evidence="1">
    <location>
        <begin position="240"/>
        <end position="258"/>
    </location>
</feature>
<comment type="caution">
    <text evidence="2">The sequence shown here is derived from an EMBL/GenBank/DDBJ whole genome shotgun (WGS) entry which is preliminary data.</text>
</comment>
<feature type="transmembrane region" description="Helical" evidence="1">
    <location>
        <begin position="45"/>
        <end position="65"/>
    </location>
</feature>
<name>A0A6G0TTR6_APHGL</name>
<dbReference type="EMBL" id="VYZN01000016">
    <property type="protein sequence ID" value="KAE9538646.1"/>
    <property type="molecule type" value="Genomic_DNA"/>
</dbReference>
<evidence type="ECO:0000313" key="2">
    <source>
        <dbReference type="EMBL" id="KAE9538646.1"/>
    </source>
</evidence>
<proteinExistence type="predicted"/>
<keyword evidence="1" id="KW-0472">Membrane</keyword>
<reference evidence="2 3" key="1">
    <citation type="submission" date="2019-08" db="EMBL/GenBank/DDBJ databases">
        <title>The genome of the soybean aphid Biotype 1, its phylome, world population structure and adaptation to the North American continent.</title>
        <authorList>
            <person name="Giordano R."/>
            <person name="Donthu R.K."/>
            <person name="Hernandez A.G."/>
            <person name="Wright C.L."/>
            <person name="Zimin A.V."/>
        </authorList>
    </citation>
    <scope>NUCLEOTIDE SEQUENCE [LARGE SCALE GENOMIC DNA]</scope>
    <source>
        <tissue evidence="2">Whole aphids</tissue>
    </source>
</reference>
<organism evidence="2 3">
    <name type="scientific">Aphis glycines</name>
    <name type="common">Soybean aphid</name>
    <dbReference type="NCBI Taxonomy" id="307491"/>
    <lineage>
        <taxon>Eukaryota</taxon>
        <taxon>Metazoa</taxon>
        <taxon>Ecdysozoa</taxon>
        <taxon>Arthropoda</taxon>
        <taxon>Hexapoda</taxon>
        <taxon>Insecta</taxon>
        <taxon>Pterygota</taxon>
        <taxon>Neoptera</taxon>
        <taxon>Paraneoptera</taxon>
        <taxon>Hemiptera</taxon>
        <taxon>Sternorrhyncha</taxon>
        <taxon>Aphidomorpha</taxon>
        <taxon>Aphidoidea</taxon>
        <taxon>Aphididae</taxon>
        <taxon>Aphidini</taxon>
        <taxon>Aphis</taxon>
        <taxon>Aphis</taxon>
    </lineage>
</organism>
<sequence>MHSEMCIIYLIYILKCLGLYANEIAYQHYFFGDSEEFSSIVDDPFLFNSNVTFRVFTPIVIIRWLNIRKSSTAKDWNSLYIFLLKLSRKKNDQNLYNLLNIILSKLSGIKEKYNYYTHLLNNVSDIYGMLVEGSQQEETCEPPNILINTEKPKCNKKKKRGIHQYLHRNDDDLAFRRWWWWRNLIDFLWSFWYKSFKNLLGNNIYSFNLYATSLLHIILNLNSSLSELQKQTTKKLRLDILDATFCVSNVIVALFLGFEHLLGVSISSSLLVTGVSLIFVCSQSFVSQFSSVFDSMGPFLGTNSGTSGLRFMAAWGSETTCMLGGGGGAGKFFTIKSGEISGTIWPLGWISSASYLANILTKFSNTFKRSNKCYRNITLFIHVLHLETYCEIVGVADSALDLHHDYLTNQKPYDYFYFLFDYYFCLDHLRKNRRISMMNDQNLYHFLADITSLVEVWTSFADEELLTFGNLNLLLDISPKGYYQTQLIQAKRLWSSVSETIQY</sequence>
<accession>A0A6G0TTR6</accession>
<keyword evidence="3" id="KW-1185">Reference proteome</keyword>
<dbReference type="Proteomes" id="UP000475862">
    <property type="component" value="Unassembled WGS sequence"/>
</dbReference>
<keyword evidence="1" id="KW-0812">Transmembrane</keyword>
<gene>
    <name evidence="2" type="ORF">AGLY_005745</name>
</gene>
<feature type="transmembrane region" description="Helical" evidence="1">
    <location>
        <begin position="264"/>
        <end position="286"/>
    </location>
</feature>